<gene>
    <name evidence="1" type="ORF">FHX74_001310</name>
</gene>
<keyword evidence="2" id="KW-1185">Reference proteome</keyword>
<comment type="caution">
    <text evidence="1">The sequence shown here is derived from an EMBL/GenBank/DDBJ whole genome shotgun (WGS) entry which is preliminary data.</text>
</comment>
<sequence>MSIDVRPLDVTAAASVDVPDPAPWTDAQLLVLQHPALGQVRFSCRCAGCHHQILSRRFCPELADAWMAVRGDLVDPADVPRP</sequence>
<dbReference type="Proteomes" id="UP000523079">
    <property type="component" value="Unassembled WGS sequence"/>
</dbReference>
<proteinExistence type="predicted"/>
<organism evidence="1 2">
    <name type="scientific">Microlunatus kandeliicorticis</name>
    <dbReference type="NCBI Taxonomy" id="1759536"/>
    <lineage>
        <taxon>Bacteria</taxon>
        <taxon>Bacillati</taxon>
        <taxon>Actinomycetota</taxon>
        <taxon>Actinomycetes</taxon>
        <taxon>Propionibacteriales</taxon>
        <taxon>Propionibacteriaceae</taxon>
        <taxon>Microlunatus</taxon>
    </lineage>
</organism>
<evidence type="ECO:0000313" key="1">
    <source>
        <dbReference type="EMBL" id="MBA8793705.1"/>
    </source>
</evidence>
<dbReference type="EMBL" id="JACGWT010000002">
    <property type="protein sequence ID" value="MBA8793705.1"/>
    <property type="molecule type" value="Genomic_DNA"/>
</dbReference>
<accession>A0A7W3IR73</accession>
<dbReference type="AlphaFoldDB" id="A0A7W3IR73"/>
<reference evidence="1 2" key="1">
    <citation type="submission" date="2020-07" db="EMBL/GenBank/DDBJ databases">
        <title>Sequencing the genomes of 1000 actinobacteria strains.</title>
        <authorList>
            <person name="Klenk H.-P."/>
        </authorList>
    </citation>
    <scope>NUCLEOTIDE SEQUENCE [LARGE SCALE GENOMIC DNA]</scope>
    <source>
        <strain evidence="1 2">DSM 100723</strain>
    </source>
</reference>
<dbReference type="RefSeq" id="WP_182559286.1">
    <property type="nucleotide sequence ID" value="NZ_JACGWT010000002.1"/>
</dbReference>
<evidence type="ECO:0000313" key="2">
    <source>
        <dbReference type="Proteomes" id="UP000523079"/>
    </source>
</evidence>
<name>A0A7W3IR73_9ACTN</name>
<protein>
    <submittedName>
        <fullName evidence="1">Uncharacterized protein</fullName>
    </submittedName>
</protein>